<gene>
    <name evidence="6" type="ORF">EV700_0036</name>
</gene>
<dbReference type="EMBL" id="SHKX01000001">
    <property type="protein sequence ID" value="RZU48245.1"/>
    <property type="molecule type" value="Genomic_DNA"/>
</dbReference>
<dbReference type="SUPFAM" id="SSF51206">
    <property type="entry name" value="cAMP-binding domain-like"/>
    <property type="match status" value="1"/>
</dbReference>
<dbReference type="Gene3D" id="2.60.120.10">
    <property type="entry name" value="Jelly Rolls"/>
    <property type="match status" value="1"/>
</dbReference>
<evidence type="ECO:0000259" key="5">
    <source>
        <dbReference type="PROSITE" id="PS51063"/>
    </source>
</evidence>
<organism evidence="6 7">
    <name type="scientific">Fluviicoccus keumensis</name>
    <dbReference type="NCBI Taxonomy" id="1435465"/>
    <lineage>
        <taxon>Bacteria</taxon>
        <taxon>Pseudomonadati</taxon>
        <taxon>Pseudomonadota</taxon>
        <taxon>Gammaproteobacteria</taxon>
        <taxon>Moraxellales</taxon>
        <taxon>Moraxellaceae</taxon>
        <taxon>Fluviicoccus</taxon>
    </lineage>
</organism>
<dbReference type="PANTHER" id="PTHR24567:SF74">
    <property type="entry name" value="HTH-TYPE TRANSCRIPTIONAL REGULATOR ARCR"/>
    <property type="match status" value="1"/>
</dbReference>
<dbReference type="Pfam" id="PF00027">
    <property type="entry name" value="cNMP_binding"/>
    <property type="match status" value="1"/>
</dbReference>
<dbReference type="OrthoDB" id="6881322at2"/>
<keyword evidence="7" id="KW-1185">Reference proteome</keyword>
<dbReference type="SMART" id="SM00419">
    <property type="entry name" value="HTH_CRP"/>
    <property type="match status" value="1"/>
</dbReference>
<dbReference type="InterPro" id="IPR018490">
    <property type="entry name" value="cNMP-bd_dom_sf"/>
</dbReference>
<dbReference type="AlphaFoldDB" id="A0A4Q7ZDW6"/>
<dbReference type="GO" id="GO:0005829">
    <property type="term" value="C:cytosol"/>
    <property type="evidence" value="ECO:0007669"/>
    <property type="project" value="TreeGrafter"/>
</dbReference>
<dbReference type="Pfam" id="PF13545">
    <property type="entry name" value="HTH_Crp_2"/>
    <property type="match status" value="1"/>
</dbReference>
<comment type="caution">
    <text evidence="6">The sequence shown here is derived from an EMBL/GenBank/DDBJ whole genome shotgun (WGS) entry which is preliminary data.</text>
</comment>
<dbReference type="PANTHER" id="PTHR24567">
    <property type="entry name" value="CRP FAMILY TRANSCRIPTIONAL REGULATORY PROTEIN"/>
    <property type="match status" value="1"/>
</dbReference>
<feature type="domain" description="HTH crp-type" evidence="5">
    <location>
        <begin position="155"/>
        <end position="227"/>
    </location>
</feature>
<dbReference type="GO" id="GO:0003677">
    <property type="term" value="F:DNA binding"/>
    <property type="evidence" value="ECO:0007669"/>
    <property type="project" value="UniProtKB-KW"/>
</dbReference>
<keyword evidence="2" id="KW-0238">DNA-binding</keyword>
<evidence type="ECO:0000256" key="3">
    <source>
        <dbReference type="ARBA" id="ARBA00023163"/>
    </source>
</evidence>
<dbReference type="PROSITE" id="PS51063">
    <property type="entry name" value="HTH_CRP_2"/>
    <property type="match status" value="1"/>
</dbReference>
<dbReference type="InterPro" id="IPR036390">
    <property type="entry name" value="WH_DNA-bd_sf"/>
</dbReference>
<evidence type="ECO:0000259" key="4">
    <source>
        <dbReference type="PROSITE" id="PS50042"/>
    </source>
</evidence>
<dbReference type="InterPro" id="IPR000595">
    <property type="entry name" value="cNMP-bd_dom"/>
</dbReference>
<reference evidence="6 7" key="1">
    <citation type="submission" date="2019-02" db="EMBL/GenBank/DDBJ databases">
        <title>Genomic Encyclopedia of Type Strains, Phase IV (KMG-IV): sequencing the most valuable type-strain genomes for metagenomic binning, comparative biology and taxonomic classification.</title>
        <authorList>
            <person name="Goeker M."/>
        </authorList>
    </citation>
    <scope>NUCLEOTIDE SEQUENCE [LARGE SCALE GENOMIC DNA]</scope>
    <source>
        <strain evidence="6 7">DSM 105135</strain>
    </source>
</reference>
<sequence length="238" mass="26195">MSSSSRSDIAAHREAIAAGRWFGGLPAALQDALLEGAVLHALDTGQRLFARGDAFDGIYSVVRGALRTVGVNENGKEAMLAILEPCSWFGEIALFDGLARTHDVIADQPSLVLRVPKAALEAMLAANPGWWYWFGLLQSQKMRFAFIALEEAALLPAPIRVARRLVYMAEGYGEWQDRSRRVLPLPQDQLASMLSLSRQTINQVLRQLEGQGLVRLSYRELEILDLDGLRRAGNPAAN</sequence>
<protein>
    <submittedName>
        <fullName evidence="6">CRP-like cAMP-binding protein</fullName>
    </submittedName>
</protein>
<keyword evidence="1" id="KW-0805">Transcription regulation</keyword>
<dbReference type="RefSeq" id="WP_130410342.1">
    <property type="nucleotide sequence ID" value="NZ_SHKX01000001.1"/>
</dbReference>
<dbReference type="GO" id="GO:0003700">
    <property type="term" value="F:DNA-binding transcription factor activity"/>
    <property type="evidence" value="ECO:0007669"/>
    <property type="project" value="TreeGrafter"/>
</dbReference>
<proteinExistence type="predicted"/>
<feature type="domain" description="Cyclic nucleotide-binding" evidence="4">
    <location>
        <begin position="21"/>
        <end position="124"/>
    </location>
</feature>
<dbReference type="CDD" id="cd00038">
    <property type="entry name" value="CAP_ED"/>
    <property type="match status" value="1"/>
</dbReference>
<dbReference type="SMART" id="SM00100">
    <property type="entry name" value="cNMP"/>
    <property type="match status" value="1"/>
</dbReference>
<dbReference type="Gene3D" id="1.10.10.10">
    <property type="entry name" value="Winged helix-like DNA-binding domain superfamily/Winged helix DNA-binding domain"/>
    <property type="match status" value="1"/>
</dbReference>
<keyword evidence="3" id="KW-0804">Transcription</keyword>
<dbReference type="Proteomes" id="UP000292423">
    <property type="component" value="Unassembled WGS sequence"/>
</dbReference>
<dbReference type="InterPro" id="IPR050397">
    <property type="entry name" value="Env_Response_Regulators"/>
</dbReference>
<dbReference type="InterPro" id="IPR036388">
    <property type="entry name" value="WH-like_DNA-bd_sf"/>
</dbReference>
<dbReference type="InterPro" id="IPR014710">
    <property type="entry name" value="RmlC-like_jellyroll"/>
</dbReference>
<dbReference type="InterPro" id="IPR012318">
    <property type="entry name" value="HTH_CRP"/>
</dbReference>
<dbReference type="SUPFAM" id="SSF46785">
    <property type="entry name" value="Winged helix' DNA-binding domain"/>
    <property type="match status" value="1"/>
</dbReference>
<evidence type="ECO:0000256" key="1">
    <source>
        <dbReference type="ARBA" id="ARBA00023015"/>
    </source>
</evidence>
<dbReference type="PROSITE" id="PS50042">
    <property type="entry name" value="CNMP_BINDING_3"/>
    <property type="match status" value="1"/>
</dbReference>
<evidence type="ECO:0000313" key="7">
    <source>
        <dbReference type="Proteomes" id="UP000292423"/>
    </source>
</evidence>
<accession>A0A4Q7ZDW6</accession>
<name>A0A4Q7ZDW6_9GAMM</name>
<evidence type="ECO:0000313" key="6">
    <source>
        <dbReference type="EMBL" id="RZU48245.1"/>
    </source>
</evidence>
<evidence type="ECO:0000256" key="2">
    <source>
        <dbReference type="ARBA" id="ARBA00023125"/>
    </source>
</evidence>